<accession>A0A942UUN9</accession>
<organism evidence="16 17">
    <name type="scientific">Lederbergia citrea</name>
    <dbReference type="NCBI Taxonomy" id="2833581"/>
    <lineage>
        <taxon>Bacteria</taxon>
        <taxon>Bacillati</taxon>
        <taxon>Bacillota</taxon>
        <taxon>Bacilli</taxon>
        <taxon>Bacillales</taxon>
        <taxon>Bacillaceae</taxon>
        <taxon>Lederbergia</taxon>
    </lineage>
</organism>
<evidence type="ECO:0000259" key="15">
    <source>
        <dbReference type="Pfam" id="PF13290"/>
    </source>
</evidence>
<dbReference type="GO" id="GO:0008422">
    <property type="term" value="F:beta-glucosidase activity"/>
    <property type="evidence" value="ECO:0007669"/>
    <property type="project" value="TreeGrafter"/>
</dbReference>
<evidence type="ECO:0000256" key="6">
    <source>
        <dbReference type="ARBA" id="ARBA00022989"/>
    </source>
</evidence>
<keyword evidence="3" id="KW-0812">Transmembrane</keyword>
<sequence>MRRGKLSKVSKVLSLLIIIAMFLAMMPMPKHAEIPEDAVMFQDFEGAGEIYRAAQGATGALTTDEAFDGSQSLKYEVESSGDPSVSKGSISVKSIGEVVDATGMEYLVFYIKDTQGSNTIKVSLTDSSGKSTEFGWKAMSTKKNQWVRYEVPMSSFTGIDFSNITDVRIGQWNEGVYYIDQVFFAKNLPPIPPDQPTAYHPSGEYDNFVVVELRSLSNGVQIYYTTDGTTPNKESTLYKEPLRLESSVTINAVAYNPKGDIYSKVSTFDYVIHQKEDLAKPKAFPAAGTYGVAQSIELTAAENATIYYTIDGKEPTTSSKKYSKPINVSKDTVIKAIAVKDQHKSEVAINKYMIDKSSTPFLKTDGKKMRDHYGAGDEVVLRGTNAGGWLVMEGWMSPTNAPDQKVALETLTARFGEKTAWELINLYQDNYWMESDFDNIKEEGMNVVRLPFSYFEMLNDDGSLKPTAFDRLDWFIEEAGKRELYVILDMHGAPGSQNGKDHSGDTSKPDVGNLFGNKENMDKTVFLWEKIAERYKDKKWIAGYDLLNEPGGALGIEQFDFYDRLYQAIRNKDQNHIIFIEAIWEPYHLPNPDLYGWENVVYSYHFYGWDNIDSYHSQKKFVDSKIPMVNEMTNYNVPLLVGEFTLFNNLQSWDYALSVYEEQGWSFTTWTYKVTGQGSSWGMYTGDPLKVNIQKDSEAEIRNKWGNVGTDTSFTRNDYIADTIRNYSNPAFRSSDNRTLVANFEELDAGTTFETGTRATAALDFENKSAGDASLKLVVTDVSNLDVTQQYVSIKAPDGKTFNMADELNTFPKYLLFDVFNTTGKEQRATVTLIDAAGNKVTAKTHAYTKALANSWSKVPLLLKSIDGETDKSAIVEIRLAMEDPGTYNFDNIFIGQSFANHMPAQEPDIKTVKELVEKADIGPKGIRNSLIVQLDNAQRHFDKAKSYLEQGKEKQAKQSREAGYKTLEGLAEWVGQHSGKHIDKEDAAQIISMLEYIVANETLTP</sequence>
<keyword evidence="5" id="KW-0735">Signal-anchor</keyword>
<evidence type="ECO:0000256" key="7">
    <source>
        <dbReference type="ARBA" id="ARBA00023136"/>
    </source>
</evidence>
<dbReference type="Pfam" id="PF13290">
    <property type="entry name" value="CHB_HEX_C_1"/>
    <property type="match status" value="2"/>
</dbReference>
<dbReference type="Pfam" id="PF00150">
    <property type="entry name" value="Cellulase"/>
    <property type="match status" value="1"/>
</dbReference>
<keyword evidence="10" id="KW-0961">Cell wall biogenesis/degradation</keyword>
<dbReference type="PANTHER" id="PTHR31297">
    <property type="entry name" value="GLUCAN ENDO-1,6-BETA-GLUCOSIDASE B"/>
    <property type="match status" value="1"/>
</dbReference>
<keyword evidence="6" id="KW-1133">Transmembrane helix</keyword>
<dbReference type="GO" id="GO:0009251">
    <property type="term" value="P:glucan catabolic process"/>
    <property type="evidence" value="ECO:0007669"/>
    <property type="project" value="TreeGrafter"/>
</dbReference>
<evidence type="ECO:0000256" key="5">
    <source>
        <dbReference type="ARBA" id="ARBA00022968"/>
    </source>
</evidence>
<comment type="function">
    <text evidence="11">Glucosidase involved in the degradation of cellulosic biomass. Active on lichenan.</text>
</comment>
<evidence type="ECO:0000313" key="16">
    <source>
        <dbReference type="EMBL" id="MBS4224254.1"/>
    </source>
</evidence>
<comment type="subcellular location">
    <subcellularLocation>
        <location evidence="1">Cell membrane</location>
        <topology evidence="1">Single-pass type II membrane protein</topology>
    </subcellularLocation>
</comment>
<dbReference type="RefSeq" id="WP_213099281.1">
    <property type="nucleotide sequence ID" value="NZ_JAGYPN010000003.1"/>
</dbReference>
<evidence type="ECO:0000256" key="11">
    <source>
        <dbReference type="ARBA" id="ARBA00037126"/>
    </source>
</evidence>
<dbReference type="InterPro" id="IPR017853">
    <property type="entry name" value="GH"/>
</dbReference>
<keyword evidence="4" id="KW-0378">Hydrolase</keyword>
<evidence type="ECO:0000313" key="17">
    <source>
        <dbReference type="Proteomes" id="UP000676456"/>
    </source>
</evidence>
<protein>
    <recommendedName>
        <fullName evidence="12">Exo-1,3-beta-glucanase D</fullName>
    </recommendedName>
</protein>
<comment type="caution">
    <text evidence="16">The sequence shown here is derived from an EMBL/GenBank/DDBJ whole genome shotgun (WGS) entry which is preliminary data.</text>
</comment>
<feature type="domain" description="GH29D-like beta-sandwich" evidence="15">
    <location>
        <begin position="285"/>
        <end position="346"/>
    </location>
</feature>
<dbReference type="GO" id="GO:0005576">
    <property type="term" value="C:extracellular region"/>
    <property type="evidence" value="ECO:0007669"/>
    <property type="project" value="TreeGrafter"/>
</dbReference>
<gene>
    <name evidence="16" type="ORF">KHA91_16155</name>
</gene>
<keyword evidence="7" id="KW-0472">Membrane</keyword>
<feature type="compositionally biased region" description="Basic and acidic residues" evidence="13">
    <location>
        <begin position="499"/>
        <end position="508"/>
    </location>
</feature>
<proteinExistence type="predicted"/>
<dbReference type="GO" id="GO:0009986">
    <property type="term" value="C:cell surface"/>
    <property type="evidence" value="ECO:0007669"/>
    <property type="project" value="TreeGrafter"/>
</dbReference>
<evidence type="ECO:0000256" key="4">
    <source>
        <dbReference type="ARBA" id="ARBA00022801"/>
    </source>
</evidence>
<keyword evidence="2" id="KW-1003">Cell membrane</keyword>
<dbReference type="SUPFAM" id="SSF51445">
    <property type="entry name" value="(Trans)glycosidases"/>
    <property type="match status" value="1"/>
</dbReference>
<evidence type="ECO:0000259" key="14">
    <source>
        <dbReference type="Pfam" id="PF00150"/>
    </source>
</evidence>
<dbReference type="Proteomes" id="UP000676456">
    <property type="component" value="Unassembled WGS sequence"/>
</dbReference>
<dbReference type="PANTHER" id="PTHR31297:SF34">
    <property type="entry name" value="GLUCAN 1,3-BETA-GLUCOSIDASE 2"/>
    <property type="match status" value="1"/>
</dbReference>
<feature type="domain" description="GH29D-like beta-sandwich" evidence="15">
    <location>
        <begin position="201"/>
        <end position="259"/>
    </location>
</feature>
<dbReference type="Gene3D" id="3.20.20.80">
    <property type="entry name" value="Glycosidases"/>
    <property type="match status" value="1"/>
</dbReference>
<feature type="domain" description="Glycoside hydrolase family 5" evidence="14">
    <location>
        <begin position="428"/>
        <end position="673"/>
    </location>
</feature>
<dbReference type="GO" id="GO:0071555">
    <property type="term" value="P:cell wall organization"/>
    <property type="evidence" value="ECO:0007669"/>
    <property type="project" value="UniProtKB-KW"/>
</dbReference>
<dbReference type="AlphaFoldDB" id="A0A942UUN9"/>
<keyword evidence="9" id="KW-0326">Glycosidase</keyword>
<dbReference type="InterPro" id="IPR050386">
    <property type="entry name" value="Glycosyl_hydrolase_5"/>
</dbReference>
<evidence type="ECO:0000256" key="13">
    <source>
        <dbReference type="SAM" id="MobiDB-lite"/>
    </source>
</evidence>
<dbReference type="InterPro" id="IPR001547">
    <property type="entry name" value="Glyco_hydro_5"/>
</dbReference>
<evidence type="ECO:0000256" key="10">
    <source>
        <dbReference type="ARBA" id="ARBA00023316"/>
    </source>
</evidence>
<name>A0A942UUN9_9BACI</name>
<evidence type="ECO:0000256" key="2">
    <source>
        <dbReference type="ARBA" id="ARBA00022475"/>
    </source>
</evidence>
<dbReference type="InterPro" id="IPR059177">
    <property type="entry name" value="GH29D-like_dom"/>
</dbReference>
<feature type="region of interest" description="Disordered" evidence="13">
    <location>
        <begin position="495"/>
        <end position="516"/>
    </location>
</feature>
<evidence type="ECO:0000256" key="1">
    <source>
        <dbReference type="ARBA" id="ARBA00004401"/>
    </source>
</evidence>
<reference evidence="16 17" key="1">
    <citation type="submission" date="2021-05" db="EMBL/GenBank/DDBJ databases">
        <title>Novel Bacillus species.</title>
        <authorList>
            <person name="Liu G."/>
        </authorList>
    </citation>
    <scope>NUCLEOTIDE SEQUENCE [LARGE SCALE GENOMIC DNA]</scope>
    <source>
        <strain evidence="16 17">FJAT-49682</strain>
    </source>
</reference>
<dbReference type="EMBL" id="JAGYPN010000003">
    <property type="protein sequence ID" value="MBS4224254.1"/>
    <property type="molecule type" value="Genomic_DNA"/>
</dbReference>
<dbReference type="InterPro" id="IPR008979">
    <property type="entry name" value="Galactose-bd-like_sf"/>
</dbReference>
<dbReference type="Gene3D" id="2.60.120.430">
    <property type="entry name" value="Galactose-binding lectin"/>
    <property type="match status" value="1"/>
</dbReference>
<keyword evidence="17" id="KW-1185">Reference proteome</keyword>
<dbReference type="GO" id="GO:0005886">
    <property type="term" value="C:plasma membrane"/>
    <property type="evidence" value="ECO:0007669"/>
    <property type="project" value="UniProtKB-SubCell"/>
</dbReference>
<dbReference type="SUPFAM" id="SSF49785">
    <property type="entry name" value="Galactose-binding domain-like"/>
    <property type="match status" value="1"/>
</dbReference>
<evidence type="ECO:0000256" key="8">
    <source>
        <dbReference type="ARBA" id="ARBA00023180"/>
    </source>
</evidence>
<evidence type="ECO:0000256" key="9">
    <source>
        <dbReference type="ARBA" id="ARBA00023295"/>
    </source>
</evidence>
<evidence type="ECO:0000256" key="12">
    <source>
        <dbReference type="ARBA" id="ARBA00041260"/>
    </source>
</evidence>
<evidence type="ECO:0000256" key="3">
    <source>
        <dbReference type="ARBA" id="ARBA00022692"/>
    </source>
</evidence>
<keyword evidence="8" id="KW-0325">Glycoprotein</keyword>